<dbReference type="SUPFAM" id="SSF103473">
    <property type="entry name" value="MFS general substrate transporter"/>
    <property type="match status" value="1"/>
</dbReference>
<feature type="transmembrane region" description="Helical" evidence="1">
    <location>
        <begin position="102"/>
        <end position="125"/>
    </location>
</feature>
<keyword evidence="1" id="KW-0472">Membrane</keyword>
<dbReference type="AlphaFoldDB" id="A0A2S6IMZ3"/>
<organism evidence="2 3">
    <name type="scientific">Nonlabens xylanidelens</name>
    <dbReference type="NCBI Taxonomy" id="191564"/>
    <lineage>
        <taxon>Bacteria</taxon>
        <taxon>Pseudomonadati</taxon>
        <taxon>Bacteroidota</taxon>
        <taxon>Flavobacteriia</taxon>
        <taxon>Flavobacteriales</taxon>
        <taxon>Flavobacteriaceae</taxon>
        <taxon>Nonlabens</taxon>
    </lineage>
</organism>
<evidence type="ECO:0000256" key="1">
    <source>
        <dbReference type="SAM" id="Phobius"/>
    </source>
</evidence>
<evidence type="ECO:0000313" key="3">
    <source>
        <dbReference type="Proteomes" id="UP000239002"/>
    </source>
</evidence>
<keyword evidence="1" id="KW-0812">Transmembrane</keyword>
<gene>
    <name evidence="2" type="ORF">LY01_01098</name>
</gene>
<dbReference type="RefSeq" id="WP_104514821.1">
    <property type="nucleotide sequence ID" value="NZ_MQVW01000002.1"/>
</dbReference>
<feature type="transmembrane region" description="Helical" evidence="1">
    <location>
        <begin position="6"/>
        <end position="21"/>
    </location>
</feature>
<keyword evidence="1" id="KW-1133">Transmembrane helix</keyword>
<accession>A0A2S6IMZ3</accession>
<feature type="transmembrane region" description="Helical" evidence="1">
    <location>
        <begin position="53"/>
        <end position="72"/>
    </location>
</feature>
<feature type="transmembrane region" description="Helical" evidence="1">
    <location>
        <begin position="28"/>
        <end position="47"/>
    </location>
</feature>
<dbReference type="InterPro" id="IPR036259">
    <property type="entry name" value="MFS_trans_sf"/>
</dbReference>
<sequence>MNYVIIVLVGILGSVLTYYVNEHLKQGAVRASALLALIVGLFFYIFPDVLNEYLSKSIPIVFIGTSFIGMVASHSKGSYLRLALAGILFSVIYINKGNFFNGYGGALGTIAFIALLTTMAISNAFSKRKKAKKKIKSIKEKVFKKNKNSQ</sequence>
<dbReference type="EMBL" id="PTJE01000002">
    <property type="protein sequence ID" value="PPK95510.1"/>
    <property type="molecule type" value="Genomic_DNA"/>
</dbReference>
<feature type="transmembrane region" description="Helical" evidence="1">
    <location>
        <begin position="79"/>
        <end position="96"/>
    </location>
</feature>
<protein>
    <submittedName>
        <fullName evidence="2">Uncharacterized protein</fullName>
    </submittedName>
</protein>
<name>A0A2S6IMZ3_9FLAO</name>
<reference evidence="2 3" key="1">
    <citation type="submission" date="2018-02" db="EMBL/GenBank/DDBJ databases">
        <title>Genomic Encyclopedia of Archaeal and Bacterial Type Strains, Phase II (KMG-II): from individual species to whole genera.</title>
        <authorList>
            <person name="Goeker M."/>
        </authorList>
    </citation>
    <scope>NUCLEOTIDE SEQUENCE [LARGE SCALE GENOMIC DNA]</scope>
    <source>
        <strain evidence="2 3">DSM 16809</strain>
    </source>
</reference>
<proteinExistence type="predicted"/>
<dbReference type="OrthoDB" id="768533at2"/>
<comment type="caution">
    <text evidence="2">The sequence shown here is derived from an EMBL/GenBank/DDBJ whole genome shotgun (WGS) entry which is preliminary data.</text>
</comment>
<dbReference type="Proteomes" id="UP000239002">
    <property type="component" value="Unassembled WGS sequence"/>
</dbReference>
<keyword evidence="3" id="KW-1185">Reference proteome</keyword>
<evidence type="ECO:0000313" key="2">
    <source>
        <dbReference type="EMBL" id="PPK95510.1"/>
    </source>
</evidence>